<sequence length="124" mass="13304">MGGWRLTRSAGGSVPDGVRGGVRAVHGGGGAARGAAVTVPAWFRVLHLWWVFAPEVFDWCFRVLYIAPPAGDAPVKTMLDLSGAKAVLYPSSSHSPDIKNDNKAVFLKKFEACVFANSRCCIKE</sequence>
<organism evidence="1">
    <name type="scientific">Ananas comosus var. bracteatus</name>
    <name type="common">red pineapple</name>
    <dbReference type="NCBI Taxonomy" id="296719"/>
    <lineage>
        <taxon>Eukaryota</taxon>
        <taxon>Viridiplantae</taxon>
        <taxon>Streptophyta</taxon>
        <taxon>Embryophyta</taxon>
        <taxon>Tracheophyta</taxon>
        <taxon>Spermatophyta</taxon>
        <taxon>Magnoliopsida</taxon>
        <taxon>Liliopsida</taxon>
        <taxon>Poales</taxon>
        <taxon>Bromeliaceae</taxon>
        <taxon>Bromelioideae</taxon>
        <taxon>Ananas</taxon>
    </lineage>
</organism>
<gene>
    <name evidence="1" type="ORF">CB5_LOCUS19844</name>
</gene>
<evidence type="ECO:0000313" key="1">
    <source>
        <dbReference type="EMBL" id="CAD1836633.1"/>
    </source>
</evidence>
<dbReference type="AlphaFoldDB" id="A0A6V7Q0U6"/>
<name>A0A6V7Q0U6_ANACO</name>
<protein>
    <submittedName>
        <fullName evidence="1">Uncharacterized protein</fullName>
    </submittedName>
</protein>
<dbReference type="EMBL" id="LR862131">
    <property type="protein sequence ID" value="CAD1836633.1"/>
    <property type="molecule type" value="Genomic_DNA"/>
</dbReference>
<accession>A0A6V7Q0U6</accession>
<reference evidence="1" key="1">
    <citation type="submission" date="2020-07" db="EMBL/GenBank/DDBJ databases">
        <authorList>
            <person name="Lin J."/>
        </authorList>
    </citation>
    <scope>NUCLEOTIDE SEQUENCE</scope>
</reference>
<proteinExistence type="predicted"/>